<feature type="region of interest" description="Disordered" evidence="1">
    <location>
        <begin position="218"/>
        <end position="242"/>
    </location>
</feature>
<keyword evidence="3" id="KW-1185">Reference proteome</keyword>
<comment type="caution">
    <text evidence="2">The sequence shown here is derived from an EMBL/GenBank/DDBJ whole genome shotgun (WGS) entry which is preliminary data.</text>
</comment>
<feature type="region of interest" description="Disordered" evidence="1">
    <location>
        <begin position="23"/>
        <end position="42"/>
    </location>
</feature>
<evidence type="ECO:0000313" key="2">
    <source>
        <dbReference type="EMBL" id="CAH2243393.1"/>
    </source>
</evidence>
<organism evidence="2 3">
    <name type="scientific">Pararge aegeria aegeria</name>
    <dbReference type="NCBI Taxonomy" id="348720"/>
    <lineage>
        <taxon>Eukaryota</taxon>
        <taxon>Metazoa</taxon>
        <taxon>Ecdysozoa</taxon>
        <taxon>Arthropoda</taxon>
        <taxon>Hexapoda</taxon>
        <taxon>Insecta</taxon>
        <taxon>Pterygota</taxon>
        <taxon>Neoptera</taxon>
        <taxon>Endopterygota</taxon>
        <taxon>Lepidoptera</taxon>
        <taxon>Glossata</taxon>
        <taxon>Ditrysia</taxon>
        <taxon>Papilionoidea</taxon>
        <taxon>Nymphalidae</taxon>
        <taxon>Satyrinae</taxon>
        <taxon>Satyrini</taxon>
        <taxon>Parargina</taxon>
        <taxon>Pararge</taxon>
    </lineage>
</organism>
<dbReference type="Proteomes" id="UP000838756">
    <property type="component" value="Unassembled WGS sequence"/>
</dbReference>
<proteinExistence type="predicted"/>
<protein>
    <submittedName>
        <fullName evidence="2">Jg5198 protein</fullName>
    </submittedName>
</protein>
<evidence type="ECO:0000256" key="1">
    <source>
        <dbReference type="SAM" id="MobiDB-lite"/>
    </source>
</evidence>
<dbReference type="AlphaFoldDB" id="A0A8S4S6B5"/>
<name>A0A8S4S6B5_9NEOP</name>
<accession>A0A8S4S6B5</accession>
<reference evidence="2" key="1">
    <citation type="submission" date="2022-03" db="EMBL/GenBank/DDBJ databases">
        <authorList>
            <person name="Lindestad O."/>
        </authorList>
    </citation>
    <scope>NUCLEOTIDE SEQUENCE</scope>
</reference>
<sequence>MDFNLSSICDMLGDRIEEYKTTSKKRRIEKGNSAPKAKNAKLTRQYQTESSIKKQNGIHMYASTPVQTPTTVTKQLSMLPAMLSCINKLSPRMLNINARKLVFDDTDESADMNERSKMEESPASFSSISKINLPETLEKRRLQKAHVKARRLFADEDDQDNGECMSKDLNSNEEHNTVKCLSNDCNEKNLNQCLSPLRTPKRLSKSRKTMNARKLTFDDENEDTSAVKNLSSERPSDGKMGQMNSPIELYRRFLKDQDLIDLSTCPEATLIPEESTDYSPMMVLSVGIFIRPIRDGREGK</sequence>
<evidence type="ECO:0000313" key="3">
    <source>
        <dbReference type="Proteomes" id="UP000838756"/>
    </source>
</evidence>
<feature type="compositionally biased region" description="Polar residues" evidence="1">
    <location>
        <begin position="224"/>
        <end position="233"/>
    </location>
</feature>
<gene>
    <name evidence="2" type="primary">jg5198</name>
    <name evidence="2" type="ORF">PAEG_LOCUS19542</name>
</gene>
<dbReference type="OrthoDB" id="6906150at2759"/>
<dbReference type="EMBL" id="CAKXAJ010025744">
    <property type="protein sequence ID" value="CAH2243393.1"/>
    <property type="molecule type" value="Genomic_DNA"/>
</dbReference>